<dbReference type="RefSeq" id="WP_379664616.1">
    <property type="nucleotide sequence ID" value="NZ_JBHULH010000001.1"/>
</dbReference>
<proteinExistence type="predicted"/>
<feature type="signal peptide" evidence="1">
    <location>
        <begin position="1"/>
        <end position="19"/>
    </location>
</feature>
<keyword evidence="3" id="KW-1185">Reference proteome</keyword>
<gene>
    <name evidence="2" type="ORF">ACFSRZ_00830</name>
</gene>
<organism evidence="2 3">
    <name type="scientific">Pseudotenacibaculum haliotis</name>
    <dbReference type="NCBI Taxonomy" id="1862138"/>
    <lineage>
        <taxon>Bacteria</taxon>
        <taxon>Pseudomonadati</taxon>
        <taxon>Bacteroidota</taxon>
        <taxon>Flavobacteriia</taxon>
        <taxon>Flavobacteriales</taxon>
        <taxon>Flavobacteriaceae</taxon>
        <taxon>Pseudotenacibaculum</taxon>
    </lineage>
</organism>
<evidence type="ECO:0000313" key="3">
    <source>
        <dbReference type="Proteomes" id="UP001597508"/>
    </source>
</evidence>
<comment type="caution">
    <text evidence="2">The sequence shown here is derived from an EMBL/GenBank/DDBJ whole genome shotgun (WGS) entry which is preliminary data.</text>
</comment>
<name>A0ABW5LNN0_9FLAO</name>
<dbReference type="EMBL" id="JBHULH010000001">
    <property type="protein sequence ID" value="MFD2565891.1"/>
    <property type="molecule type" value="Genomic_DNA"/>
</dbReference>
<evidence type="ECO:0000313" key="2">
    <source>
        <dbReference type="EMBL" id="MFD2565891.1"/>
    </source>
</evidence>
<reference evidence="3" key="1">
    <citation type="journal article" date="2019" name="Int. J. Syst. Evol. Microbiol.">
        <title>The Global Catalogue of Microorganisms (GCM) 10K type strain sequencing project: providing services to taxonomists for standard genome sequencing and annotation.</title>
        <authorList>
            <consortium name="The Broad Institute Genomics Platform"/>
            <consortium name="The Broad Institute Genome Sequencing Center for Infectious Disease"/>
            <person name="Wu L."/>
            <person name="Ma J."/>
        </authorList>
    </citation>
    <scope>NUCLEOTIDE SEQUENCE [LARGE SCALE GENOMIC DNA]</scope>
    <source>
        <strain evidence="3">KCTC 52127</strain>
    </source>
</reference>
<feature type="chain" id="PRO_5045576530" evidence="1">
    <location>
        <begin position="20"/>
        <end position="189"/>
    </location>
</feature>
<keyword evidence="1" id="KW-0732">Signal</keyword>
<sequence>MKKKILFAGLMVFMLIATAGYSQKKPKYFIKITFDQGPLKGTHVFTPEKGNYLSQINLELFEGVSKLNASKLTTESGFQVHYISRPYQGDSKVGEHKAKEYTRGCGSLNFIDLKNNQSYKRIDGDFSGCTNTKISSVGGWKKSVYKSRRNVSGSFSDVLTMKIRMDDGTEKIVKSNIEVEFQVQESRRK</sequence>
<accession>A0ABW5LNN0</accession>
<evidence type="ECO:0000256" key="1">
    <source>
        <dbReference type="SAM" id="SignalP"/>
    </source>
</evidence>
<dbReference type="Proteomes" id="UP001597508">
    <property type="component" value="Unassembled WGS sequence"/>
</dbReference>
<protein>
    <submittedName>
        <fullName evidence="2">Uncharacterized protein</fullName>
    </submittedName>
</protein>